<accession>L8X6N6</accession>
<feature type="coiled-coil region" evidence="4">
    <location>
        <begin position="557"/>
        <end position="598"/>
    </location>
</feature>
<dbReference type="InterPro" id="IPR051642">
    <property type="entry name" value="SWI6-like"/>
</dbReference>
<feature type="compositionally biased region" description="Polar residues" evidence="5">
    <location>
        <begin position="212"/>
        <end position="232"/>
    </location>
</feature>
<protein>
    <submittedName>
        <fullName evidence="7">Ank domain-containing protein</fullName>
    </submittedName>
</protein>
<dbReference type="OrthoDB" id="6718656at2759"/>
<dbReference type="SUPFAM" id="SSF54616">
    <property type="entry name" value="DNA-binding domain of Mlu1-box binding protein MBP1"/>
    <property type="match status" value="1"/>
</dbReference>
<organism evidence="7 8">
    <name type="scientific">Thanatephorus cucumeris (strain AG1-IA)</name>
    <name type="common">Rice sheath blight fungus</name>
    <name type="synonym">Rhizoctonia solani</name>
    <dbReference type="NCBI Taxonomy" id="983506"/>
    <lineage>
        <taxon>Eukaryota</taxon>
        <taxon>Fungi</taxon>
        <taxon>Dikarya</taxon>
        <taxon>Basidiomycota</taxon>
        <taxon>Agaricomycotina</taxon>
        <taxon>Agaricomycetes</taxon>
        <taxon>Cantharellales</taxon>
        <taxon>Ceratobasidiaceae</taxon>
        <taxon>Rhizoctonia</taxon>
        <taxon>Rhizoctonia solani AG-1</taxon>
    </lineage>
</organism>
<dbReference type="EMBL" id="AFRT01000364">
    <property type="protein sequence ID" value="ELU44279.1"/>
    <property type="molecule type" value="Genomic_DNA"/>
</dbReference>
<dbReference type="GO" id="GO:0001228">
    <property type="term" value="F:DNA-binding transcription activator activity, RNA polymerase II-specific"/>
    <property type="evidence" value="ECO:0007669"/>
    <property type="project" value="UniProtKB-ARBA"/>
</dbReference>
<dbReference type="HOGENOM" id="CLU_009666_1_1_1"/>
<feature type="repeat" description="ANK" evidence="3">
    <location>
        <begin position="359"/>
        <end position="391"/>
    </location>
</feature>
<feature type="region of interest" description="Disordered" evidence="5">
    <location>
        <begin position="123"/>
        <end position="164"/>
    </location>
</feature>
<keyword evidence="8" id="KW-1185">Reference proteome</keyword>
<name>L8X6N6_THACA</name>
<dbReference type="SUPFAM" id="SSF48403">
    <property type="entry name" value="Ankyrin repeat"/>
    <property type="match status" value="1"/>
</dbReference>
<dbReference type="Proteomes" id="UP000011668">
    <property type="component" value="Unassembled WGS sequence"/>
</dbReference>
<dbReference type="PROSITE" id="PS50088">
    <property type="entry name" value="ANK_REPEAT"/>
    <property type="match status" value="2"/>
</dbReference>
<dbReference type="STRING" id="983506.L8X6N6"/>
<keyword evidence="1" id="KW-0677">Repeat</keyword>
<dbReference type="Gene3D" id="1.25.40.20">
    <property type="entry name" value="Ankyrin repeat-containing domain"/>
    <property type="match status" value="1"/>
</dbReference>
<dbReference type="SMART" id="SM00248">
    <property type="entry name" value="ANK"/>
    <property type="match status" value="2"/>
</dbReference>
<comment type="caution">
    <text evidence="7">The sequence shown here is derived from an EMBL/GenBank/DDBJ whole genome shotgun (WGS) entry which is preliminary data.</text>
</comment>
<feature type="domain" description="HTH APSES-type" evidence="6">
    <location>
        <begin position="14"/>
        <end position="123"/>
    </location>
</feature>
<dbReference type="PANTHER" id="PTHR43828">
    <property type="entry name" value="ASPARAGINASE"/>
    <property type="match status" value="1"/>
</dbReference>
<dbReference type="SMART" id="SM01252">
    <property type="entry name" value="KilA-N"/>
    <property type="match status" value="1"/>
</dbReference>
<feature type="compositionally biased region" description="Low complexity" evidence="5">
    <location>
        <begin position="125"/>
        <end position="146"/>
    </location>
</feature>
<dbReference type="AlphaFoldDB" id="L8X6N6"/>
<keyword evidence="4" id="KW-0175">Coiled coil</keyword>
<dbReference type="Pfam" id="PF00023">
    <property type="entry name" value="Ank"/>
    <property type="match status" value="2"/>
</dbReference>
<feature type="region of interest" description="Disordered" evidence="5">
    <location>
        <begin position="179"/>
        <end position="268"/>
    </location>
</feature>
<evidence type="ECO:0000256" key="3">
    <source>
        <dbReference type="PROSITE-ProRule" id="PRU00023"/>
    </source>
</evidence>
<dbReference type="GO" id="GO:0033309">
    <property type="term" value="C:SBF transcription complex"/>
    <property type="evidence" value="ECO:0007669"/>
    <property type="project" value="TreeGrafter"/>
</dbReference>
<evidence type="ECO:0000259" key="6">
    <source>
        <dbReference type="PROSITE" id="PS51299"/>
    </source>
</evidence>
<dbReference type="OMA" id="HHIAMMA"/>
<dbReference type="GO" id="GO:0003677">
    <property type="term" value="F:DNA binding"/>
    <property type="evidence" value="ECO:0007669"/>
    <property type="project" value="InterPro"/>
</dbReference>
<dbReference type="GO" id="GO:0030907">
    <property type="term" value="C:MBF transcription complex"/>
    <property type="evidence" value="ECO:0007669"/>
    <property type="project" value="TreeGrafter"/>
</dbReference>
<proteinExistence type="predicted"/>
<evidence type="ECO:0000256" key="5">
    <source>
        <dbReference type="SAM" id="MobiDB-lite"/>
    </source>
</evidence>
<dbReference type="PROSITE" id="PS51299">
    <property type="entry name" value="HTH_APSES"/>
    <property type="match status" value="1"/>
</dbReference>
<keyword evidence="2 3" id="KW-0040">ANK repeat</keyword>
<evidence type="ECO:0000256" key="4">
    <source>
        <dbReference type="SAM" id="Coils"/>
    </source>
</evidence>
<gene>
    <name evidence="7" type="ORF">AG1IA_01686</name>
</gene>
<evidence type="ECO:0000313" key="8">
    <source>
        <dbReference type="Proteomes" id="UP000011668"/>
    </source>
</evidence>
<dbReference type="InterPro" id="IPR018004">
    <property type="entry name" value="KilA/APSES_HTH"/>
</dbReference>
<evidence type="ECO:0000313" key="7">
    <source>
        <dbReference type="EMBL" id="ELU44279.1"/>
    </source>
</evidence>
<dbReference type="PANTHER" id="PTHR43828:SF3">
    <property type="entry name" value="CHROMO DOMAIN-CONTAINING PROTEIN"/>
    <property type="match status" value="1"/>
</dbReference>
<feature type="repeat" description="ANK" evidence="3">
    <location>
        <begin position="479"/>
        <end position="511"/>
    </location>
</feature>
<sequence length="748" mass="79811">MAAPGAFPAGQTARVYNAVSRMPVLEQSMLIQYRSTPLFKYSNVWFEGLLILKVAGIDKGRRTKILEKEILPGKHEIVQGGYGKYQGTWIPLERGRDVAAQYGVASLLGPLFDYVPAPAPLHPRPLGTTSHGPTSGSNPPSSGYSFPPAPIVSPLPPTAPPGSALRLLAQGRAQGLFTPSTLASSHHSNSPPHPGQLPATSPHRSSPDPILASSSDSTASRQHSRHPSNSATMAGGPNVKRPRPHEIPSLAPSVTPIIDGELPPTKRQRVLPTLGTGLSDTWPPPALAAPATIVPKAPAASSQLSHPPWATVKHDSPKGGRARAVLMAIYSDADPTHIIQLLTAVPPEEMDINLPLDEHGNTPLHWASSLARISHVEALLDAGADVQRGNAAGETPLMRTVLSVSSTNDNAISSMLPLLAPSLRTLDSSHRSVLHHIAEVAGVKGRAASARMYMEAILEWVARNQGGEFKTFVDLQDENGDTALCVAARVGNRALVRMLVDVGADRGIANKLGLRPGDFGVEGQVRSLGSMEEVLSALRSRPSVPVQRSQDIIHDSLDVAQAHLRAATRELADQRRHIAAAQVRLAALDQARQRARNVSRTIKDEVSFDWTGRTEVNGTPAHASRGIAFQYRGPSSTLAAETVVSVEDVPRAETAAAIGDNSANLDINPSSLNVDPPMPAPGSDTIATLVRLRRLKMWHTRIEELVRERMDATRGAGAEKEFQCKKIVSLCTGVPVDLVESVSDGPNF</sequence>
<dbReference type="InterPro" id="IPR002110">
    <property type="entry name" value="Ankyrin_rpt"/>
</dbReference>
<evidence type="ECO:0000256" key="2">
    <source>
        <dbReference type="ARBA" id="ARBA00023043"/>
    </source>
</evidence>
<reference evidence="7 8" key="1">
    <citation type="journal article" date="2013" name="Nat. Commun.">
        <title>The evolution and pathogenic mechanisms of the rice sheath blight pathogen.</title>
        <authorList>
            <person name="Zheng A."/>
            <person name="Lin R."/>
            <person name="Xu L."/>
            <person name="Qin P."/>
            <person name="Tang C."/>
            <person name="Ai P."/>
            <person name="Zhang D."/>
            <person name="Liu Y."/>
            <person name="Sun Z."/>
            <person name="Feng H."/>
            <person name="Wang Y."/>
            <person name="Chen Y."/>
            <person name="Liang X."/>
            <person name="Fu R."/>
            <person name="Li Q."/>
            <person name="Zhang J."/>
            <person name="Yu X."/>
            <person name="Xie Z."/>
            <person name="Ding L."/>
            <person name="Guan P."/>
            <person name="Tang J."/>
            <person name="Liang Y."/>
            <person name="Wang S."/>
            <person name="Deng Q."/>
            <person name="Li S."/>
            <person name="Zhu J."/>
            <person name="Wang L."/>
            <person name="Liu H."/>
            <person name="Li P."/>
        </authorList>
    </citation>
    <scope>NUCLEOTIDE SEQUENCE [LARGE SCALE GENOMIC DNA]</scope>
    <source>
        <strain evidence="8">AG-1 IA</strain>
    </source>
</reference>
<feature type="compositionally biased region" description="Pro residues" evidence="5">
    <location>
        <begin position="147"/>
        <end position="160"/>
    </location>
</feature>
<evidence type="ECO:0000256" key="1">
    <source>
        <dbReference type="ARBA" id="ARBA00022737"/>
    </source>
</evidence>
<dbReference type="InterPro" id="IPR036887">
    <property type="entry name" value="HTH_APSES_sf"/>
</dbReference>
<dbReference type="InterPro" id="IPR036770">
    <property type="entry name" value="Ankyrin_rpt-contain_sf"/>
</dbReference>
<dbReference type="InterPro" id="IPR003163">
    <property type="entry name" value="Tscrpt_reg_HTH_APSES-type"/>
</dbReference>
<dbReference type="Gene3D" id="3.10.260.10">
    <property type="entry name" value="Transcription regulator HTH, APSES-type DNA-binding domain"/>
    <property type="match status" value="1"/>
</dbReference>
<dbReference type="PROSITE" id="PS50297">
    <property type="entry name" value="ANK_REP_REGION"/>
    <property type="match status" value="2"/>
</dbReference>